<evidence type="ECO:0000256" key="2">
    <source>
        <dbReference type="ARBA" id="ARBA00022963"/>
    </source>
</evidence>
<proteinExistence type="predicted"/>
<dbReference type="PANTHER" id="PTHR10272:SF13">
    <property type="entry name" value="POLY(ETHYLENE TEREPHTHALATE) HYDROLASE"/>
    <property type="match status" value="1"/>
</dbReference>
<dbReference type="EMBL" id="JACXAE010000134">
    <property type="protein sequence ID" value="MBD2778908.1"/>
    <property type="molecule type" value="Genomic_DNA"/>
</dbReference>
<comment type="caution">
    <text evidence="6">The sequence shown here is derived from an EMBL/GenBank/DDBJ whole genome shotgun (WGS) entry which is preliminary data.</text>
</comment>
<keyword evidence="2" id="KW-0442">Lipid degradation</keyword>
<dbReference type="GO" id="GO:0016042">
    <property type="term" value="P:lipid catabolic process"/>
    <property type="evidence" value="ECO:0007669"/>
    <property type="project" value="UniProtKB-KW"/>
</dbReference>
<evidence type="ECO:0000256" key="3">
    <source>
        <dbReference type="ARBA" id="ARBA00023098"/>
    </source>
</evidence>
<dbReference type="Pfam" id="PF00561">
    <property type="entry name" value="Abhydrolase_1"/>
    <property type="match status" value="1"/>
</dbReference>
<dbReference type="Pfam" id="PF07176">
    <property type="entry name" value="DUF1400"/>
    <property type="match status" value="1"/>
</dbReference>
<reference evidence="6" key="1">
    <citation type="submission" date="2020-09" db="EMBL/GenBank/DDBJ databases">
        <title>Iningainema tapete sp. nov. (Scytonemataceae, Cyanobacteria) from greenhouses in central Florida (USA) produces two types of nodularin with biosynthetic potential for microcystin-LR and anabaenopeptins.</title>
        <authorList>
            <person name="Berthold D.E."/>
            <person name="Lefler F.W."/>
            <person name="Huang I.-S."/>
            <person name="Abdulla H."/>
            <person name="Zimba P.V."/>
            <person name="Laughinghouse H.D. IV."/>
        </authorList>
    </citation>
    <scope>NUCLEOTIDE SEQUENCE</scope>
    <source>
        <strain evidence="6">BLCCT55</strain>
    </source>
</reference>
<dbReference type="RefSeq" id="WP_190839117.1">
    <property type="nucleotide sequence ID" value="NZ_CAWPPI010000134.1"/>
</dbReference>
<feature type="domain" description="DUF1400" evidence="5">
    <location>
        <begin position="35"/>
        <end position="163"/>
    </location>
</feature>
<sequence>MNSFFARWTSILKNNSLLLVISMLPIFSISNSALAAKRIYASYTAFERSISVNALENYAKKGIIEEDLAAYMQYVKPEQLKQLQRVLLSPIKLDHVAVSQFLYTPQGEFLLRRLEEVIKTESRQPKAGFHALRSALILAAREPEGLTLLNVLHKYPGASLYIDLSKAMEIAAQLHQLVNDTQRAIAAIERKSNTEAATIQPPLNFQLPDLRLKGQFAIEKQTLQLFDKARKRYLLTDIYLPKVRTPVSVIVISHGLGSDSSNYEYLATHLASYGLAAIVPNHPGSDSKQLRSLLSGRANEIVQASEFYNRPLDIKYILDTLTERNKSDAKFRDRLNLQQVGVFGQSFGGYTALALAGAKINAEQLKKDCQPNTLQQTWNVSLLLQCRALELLSDNKEFNLKDTRVKAVIAVNPLTSSIFGKSGLSQIQTPVMIVASSDDTIAPALYEQILPFSWITNSQKYLAVLSGGTHFSIIGTARGTNAQVALPSEVVGNDPSQARRYMNSLSLPFFETYVASKPQYASYLNAAYAQAISSKSFELSLIQSLNKSELARVVEKR</sequence>
<dbReference type="AlphaFoldDB" id="A0A8J7C0Y5"/>
<evidence type="ECO:0000313" key="6">
    <source>
        <dbReference type="EMBL" id="MBD2778908.1"/>
    </source>
</evidence>
<gene>
    <name evidence="6" type="ORF">ICL16_44405</name>
</gene>
<keyword evidence="1 6" id="KW-0378">Hydrolase</keyword>
<name>A0A8J7C0Y5_9CYAN</name>
<dbReference type="Gene3D" id="3.40.50.1820">
    <property type="entry name" value="alpha/beta hydrolase"/>
    <property type="match status" value="1"/>
</dbReference>
<evidence type="ECO:0000259" key="5">
    <source>
        <dbReference type="Pfam" id="PF07176"/>
    </source>
</evidence>
<keyword evidence="3" id="KW-0443">Lipid metabolism</keyword>
<dbReference type="InterPro" id="IPR000073">
    <property type="entry name" value="AB_hydrolase_1"/>
</dbReference>
<dbReference type="InterPro" id="IPR010802">
    <property type="entry name" value="DUF1400"/>
</dbReference>
<dbReference type="GO" id="GO:0003847">
    <property type="term" value="F:1-alkyl-2-acetylglycerophosphocholine esterase activity"/>
    <property type="evidence" value="ECO:0007669"/>
    <property type="project" value="TreeGrafter"/>
</dbReference>
<organism evidence="6 7">
    <name type="scientific">Iningainema tapete BLCC-T55</name>
    <dbReference type="NCBI Taxonomy" id="2748662"/>
    <lineage>
        <taxon>Bacteria</taxon>
        <taxon>Bacillati</taxon>
        <taxon>Cyanobacteriota</taxon>
        <taxon>Cyanophyceae</taxon>
        <taxon>Nostocales</taxon>
        <taxon>Scytonemataceae</taxon>
        <taxon>Iningainema tapete</taxon>
    </lineage>
</organism>
<evidence type="ECO:0000259" key="4">
    <source>
        <dbReference type="Pfam" id="PF00561"/>
    </source>
</evidence>
<dbReference type="PANTHER" id="PTHR10272">
    <property type="entry name" value="PLATELET-ACTIVATING FACTOR ACETYLHYDROLASE"/>
    <property type="match status" value="1"/>
</dbReference>
<protein>
    <submittedName>
        <fullName evidence="6">Alpha/beta hydrolase</fullName>
    </submittedName>
</protein>
<dbReference type="Proteomes" id="UP000629098">
    <property type="component" value="Unassembled WGS sequence"/>
</dbReference>
<evidence type="ECO:0000256" key="1">
    <source>
        <dbReference type="ARBA" id="ARBA00022801"/>
    </source>
</evidence>
<feature type="domain" description="AB hydrolase-1" evidence="4">
    <location>
        <begin position="249"/>
        <end position="357"/>
    </location>
</feature>
<accession>A0A8J7C0Y5</accession>
<evidence type="ECO:0000313" key="7">
    <source>
        <dbReference type="Proteomes" id="UP000629098"/>
    </source>
</evidence>
<dbReference type="SUPFAM" id="SSF53474">
    <property type="entry name" value="alpha/beta-Hydrolases"/>
    <property type="match status" value="1"/>
</dbReference>
<keyword evidence="7" id="KW-1185">Reference proteome</keyword>
<dbReference type="InterPro" id="IPR029058">
    <property type="entry name" value="AB_hydrolase_fold"/>
</dbReference>